<reference evidence="2 3" key="1">
    <citation type="journal article" date="2019" name="Commun. Biol.">
        <title>The bagworm genome reveals a unique fibroin gene that provides high tensile strength.</title>
        <authorList>
            <person name="Kono N."/>
            <person name="Nakamura H."/>
            <person name="Ohtoshi R."/>
            <person name="Tomita M."/>
            <person name="Numata K."/>
            <person name="Arakawa K."/>
        </authorList>
    </citation>
    <scope>NUCLEOTIDE SEQUENCE [LARGE SCALE GENOMIC DNA]</scope>
</reference>
<name>A0A4C1TF84_EUMVA</name>
<organism evidence="2 3">
    <name type="scientific">Eumeta variegata</name>
    <name type="common">Bagworm moth</name>
    <name type="synonym">Eumeta japonica</name>
    <dbReference type="NCBI Taxonomy" id="151549"/>
    <lineage>
        <taxon>Eukaryota</taxon>
        <taxon>Metazoa</taxon>
        <taxon>Ecdysozoa</taxon>
        <taxon>Arthropoda</taxon>
        <taxon>Hexapoda</taxon>
        <taxon>Insecta</taxon>
        <taxon>Pterygota</taxon>
        <taxon>Neoptera</taxon>
        <taxon>Endopterygota</taxon>
        <taxon>Lepidoptera</taxon>
        <taxon>Glossata</taxon>
        <taxon>Ditrysia</taxon>
        <taxon>Tineoidea</taxon>
        <taxon>Psychidae</taxon>
        <taxon>Oiketicinae</taxon>
        <taxon>Eumeta</taxon>
    </lineage>
</organism>
<feature type="region of interest" description="Disordered" evidence="1">
    <location>
        <begin position="232"/>
        <end position="272"/>
    </location>
</feature>
<protein>
    <submittedName>
        <fullName evidence="2">Retrovirus-related Gag polyprotein from transposon gypsy</fullName>
    </submittedName>
</protein>
<evidence type="ECO:0000256" key="1">
    <source>
        <dbReference type="SAM" id="MobiDB-lite"/>
    </source>
</evidence>
<dbReference type="AlphaFoldDB" id="A0A4C1TF84"/>
<accession>A0A4C1TF84</accession>
<dbReference type="EMBL" id="BGZK01005171">
    <property type="protein sequence ID" value="GBP12866.1"/>
    <property type="molecule type" value="Genomic_DNA"/>
</dbReference>
<proteinExistence type="predicted"/>
<evidence type="ECO:0000313" key="3">
    <source>
        <dbReference type="Proteomes" id="UP000299102"/>
    </source>
</evidence>
<dbReference type="OrthoDB" id="8049453at2759"/>
<keyword evidence="3" id="KW-1185">Reference proteome</keyword>
<dbReference type="Proteomes" id="UP000299102">
    <property type="component" value="Unassembled WGS sequence"/>
</dbReference>
<gene>
    <name evidence="2" type="primary">gag</name>
    <name evidence="2" type="ORF">EVAR_65478_1</name>
</gene>
<evidence type="ECO:0000313" key="2">
    <source>
        <dbReference type="EMBL" id="GBP12866.1"/>
    </source>
</evidence>
<comment type="caution">
    <text evidence="2">The sequence shown here is derived from an EMBL/GenBank/DDBJ whole genome shotgun (WGS) entry which is preliminary data.</text>
</comment>
<feature type="compositionally biased region" description="Polar residues" evidence="1">
    <location>
        <begin position="241"/>
        <end position="272"/>
    </location>
</feature>
<sequence length="272" mass="30809">MPETMDELTNRLSKTLTMASTSTTSVSGLTELQKSQIRDLIIGTIETGSLRKKVDELTENFQQLTSINIVEEYRLARSRQQFNEFVQKGSRRYYAALILRNKITDEANNILTNHGTVLTLEAILSRLDFAYSDKRPIHIIEQKVNKTIMTHGSNSELTHELNKKKYALRVFITGLNPPLANILFSLSPNDLPNALAKAQELESNNIRANFALQFNRASNINPMIKSHNNLRFPQRNERSTTKPNFSKPTGPCKTNTYGTGQLHQRTTESTTL</sequence>